<sequence length="95" mass="10743">MIIEMKFSKALKELRERTEIELNSILETSVEDDSLSVVFKDTQESYAMIRYFMIGNEWTHSIDVAKGTLQEALSAYSESLHGNAGYIQCYAPGAK</sequence>
<reference evidence="1" key="1">
    <citation type="submission" date="2020-08" db="EMBL/GenBank/DDBJ databases">
        <title>Genome Sequencing and Pan-Genome Analysis of Migratory bird Vibrio Strains, Inner Mongolia.</title>
        <authorList>
            <person name="Zheng L."/>
        </authorList>
    </citation>
    <scope>NUCLEOTIDE SEQUENCE</scope>
    <source>
        <strain evidence="1">M13F</strain>
    </source>
</reference>
<protein>
    <submittedName>
        <fullName evidence="1">Uncharacterized protein</fullName>
    </submittedName>
</protein>
<proteinExistence type="predicted"/>
<name>A0A9X0RAJ0_VIBME</name>
<keyword evidence="2" id="KW-1185">Reference proteome</keyword>
<evidence type="ECO:0000313" key="2">
    <source>
        <dbReference type="Proteomes" id="UP000615796"/>
    </source>
</evidence>
<dbReference type="Proteomes" id="UP000615796">
    <property type="component" value="Unassembled WGS sequence"/>
</dbReference>
<accession>A0A9X0RAJ0</accession>
<comment type="caution">
    <text evidence="1">The sequence shown here is derived from an EMBL/GenBank/DDBJ whole genome shotgun (WGS) entry which is preliminary data.</text>
</comment>
<gene>
    <name evidence="1" type="ORF">H8Q88_17790</name>
</gene>
<dbReference type="RefSeq" id="WP_053312548.1">
    <property type="nucleotide sequence ID" value="NZ_JACRUP010000018.1"/>
</dbReference>
<evidence type="ECO:0000313" key="1">
    <source>
        <dbReference type="EMBL" id="MBC5852757.1"/>
    </source>
</evidence>
<dbReference type="AlphaFoldDB" id="A0A9X0RAJ0"/>
<organism evidence="1 2">
    <name type="scientific">Vibrio metschnikovii</name>
    <dbReference type="NCBI Taxonomy" id="28172"/>
    <lineage>
        <taxon>Bacteria</taxon>
        <taxon>Pseudomonadati</taxon>
        <taxon>Pseudomonadota</taxon>
        <taxon>Gammaproteobacteria</taxon>
        <taxon>Vibrionales</taxon>
        <taxon>Vibrionaceae</taxon>
        <taxon>Vibrio</taxon>
    </lineage>
</organism>
<dbReference type="EMBL" id="JACRUP010000018">
    <property type="protein sequence ID" value="MBC5852757.1"/>
    <property type="molecule type" value="Genomic_DNA"/>
</dbReference>